<dbReference type="InterPro" id="IPR001806">
    <property type="entry name" value="Small_GTPase"/>
</dbReference>
<protein>
    <recommendedName>
        <fullName evidence="5">Small monomeric GTPase</fullName>
    </recommendedName>
</protein>
<dbReference type="EMBL" id="VOFY01000011">
    <property type="protein sequence ID" value="KAA8588342.1"/>
    <property type="molecule type" value="Genomic_DNA"/>
</dbReference>
<dbReference type="InterPro" id="IPR027417">
    <property type="entry name" value="P-loop_NTPase"/>
</dbReference>
<dbReference type="GO" id="GO:0003924">
    <property type="term" value="F:GTPase activity"/>
    <property type="evidence" value="ECO:0007669"/>
    <property type="project" value="InterPro"/>
</dbReference>
<keyword evidence="1" id="KW-0547">Nucleotide-binding</keyword>
<dbReference type="PANTHER" id="PTHR47979">
    <property type="entry name" value="DRAB11-RELATED"/>
    <property type="match status" value="1"/>
</dbReference>
<evidence type="ECO:0000256" key="1">
    <source>
        <dbReference type="ARBA" id="ARBA00022741"/>
    </source>
</evidence>
<evidence type="ECO:0000313" key="4">
    <source>
        <dbReference type="Proteomes" id="UP000327493"/>
    </source>
</evidence>
<evidence type="ECO:0000256" key="2">
    <source>
        <dbReference type="ARBA" id="ARBA00023134"/>
    </source>
</evidence>
<sequence>MGESLPRVPGGAQCCRETLSRPVQALRVKMVLLGSSGETFIRVLVWLKELEKQYIPGSTVIWLVGNKGDLEQDRQVSVQEGQSLANDRGLFFMETSALSGDQVCQLLLSVGPGSTPSSVSVHVPDVELIPLPFIQCLLPVIWLSGDPISTAPLSVVLGVIS</sequence>
<name>A0A5J5D0Y7_9PERO</name>
<dbReference type="InterPro" id="IPR050209">
    <property type="entry name" value="Rab_GTPases_membrane_traffic"/>
</dbReference>
<dbReference type="SUPFAM" id="SSF52540">
    <property type="entry name" value="P-loop containing nucleoside triphosphate hydrolases"/>
    <property type="match status" value="1"/>
</dbReference>
<dbReference type="AlphaFoldDB" id="A0A5J5D0Y7"/>
<gene>
    <name evidence="3" type="ORF">FQN60_001536</name>
</gene>
<keyword evidence="2" id="KW-0342">GTP-binding</keyword>
<dbReference type="GO" id="GO:0005525">
    <property type="term" value="F:GTP binding"/>
    <property type="evidence" value="ECO:0007669"/>
    <property type="project" value="UniProtKB-KW"/>
</dbReference>
<keyword evidence="4" id="KW-1185">Reference proteome</keyword>
<dbReference type="Proteomes" id="UP000327493">
    <property type="component" value="Chromosome 11"/>
</dbReference>
<proteinExistence type="predicted"/>
<comment type="caution">
    <text evidence="3">The sequence shown here is derived from an EMBL/GenBank/DDBJ whole genome shotgun (WGS) entry which is preliminary data.</text>
</comment>
<organism evidence="3 4">
    <name type="scientific">Etheostoma spectabile</name>
    <name type="common">orangethroat darter</name>
    <dbReference type="NCBI Taxonomy" id="54343"/>
    <lineage>
        <taxon>Eukaryota</taxon>
        <taxon>Metazoa</taxon>
        <taxon>Chordata</taxon>
        <taxon>Craniata</taxon>
        <taxon>Vertebrata</taxon>
        <taxon>Euteleostomi</taxon>
        <taxon>Actinopterygii</taxon>
        <taxon>Neopterygii</taxon>
        <taxon>Teleostei</taxon>
        <taxon>Neoteleostei</taxon>
        <taxon>Acanthomorphata</taxon>
        <taxon>Eupercaria</taxon>
        <taxon>Perciformes</taxon>
        <taxon>Percoidei</taxon>
        <taxon>Percidae</taxon>
        <taxon>Etheostomatinae</taxon>
        <taxon>Etheostoma</taxon>
    </lineage>
</organism>
<evidence type="ECO:0008006" key="5">
    <source>
        <dbReference type="Google" id="ProtNLM"/>
    </source>
</evidence>
<reference evidence="3 4" key="1">
    <citation type="submission" date="2019-08" db="EMBL/GenBank/DDBJ databases">
        <title>A chromosome-level genome assembly, high-density linkage maps, and genome scans reveal the genomic architecture of hybrid incompatibilities underlying speciation via character displacement in darters (Percidae: Etheostominae).</title>
        <authorList>
            <person name="Moran R.L."/>
            <person name="Catchen J.M."/>
            <person name="Fuller R.C."/>
        </authorList>
    </citation>
    <scope>NUCLEOTIDE SEQUENCE [LARGE SCALE GENOMIC DNA]</scope>
    <source>
        <strain evidence="3">EspeVRDwgs_2016</strain>
        <tissue evidence="3">Muscle</tissue>
    </source>
</reference>
<accession>A0A5J5D0Y7</accession>
<evidence type="ECO:0000313" key="3">
    <source>
        <dbReference type="EMBL" id="KAA8588342.1"/>
    </source>
</evidence>
<dbReference type="Gene3D" id="3.40.50.300">
    <property type="entry name" value="P-loop containing nucleotide triphosphate hydrolases"/>
    <property type="match status" value="1"/>
</dbReference>
<dbReference type="Pfam" id="PF00071">
    <property type="entry name" value="Ras"/>
    <property type="match status" value="1"/>
</dbReference>
<dbReference type="SMART" id="SM00175">
    <property type="entry name" value="RAB"/>
    <property type="match status" value="1"/>
</dbReference>